<sequence>MIRESIKTQRDPSIISEAEERTFGLLVERHRTNAIRMEDFIGREGYSREGIERDHLSVESKKARIKEQGTEPTKRAQILEALLAEQIELSDWFGPSALTILPSEYDDLYNGVDTAIEFEDKDGFQYLAAGVDITSSAQAVQEKIAKIKKRIAEGKLTRIKYFESERNKDRKPGPLEQVPLLIIGTEGRTIRELSELWLTIHRTKLAKKDGGTVLSEESQANQRQITKEAQKKIAEHRIQIMLLEQIEKQLTVFMEYAKKIKKNEIAKKYEDLLELIREILKEKEITDEDQEKNEEDAVNAAIEETLMQFDSLPID</sequence>
<organism evidence="1 2">
    <name type="scientific">Candidatus Yanofskybacteria bacterium GW2011_GWA2_44_9</name>
    <dbReference type="NCBI Taxonomy" id="1619025"/>
    <lineage>
        <taxon>Bacteria</taxon>
        <taxon>Candidatus Yanofskyibacteriota</taxon>
    </lineage>
</organism>
<proteinExistence type="predicted"/>
<evidence type="ECO:0000313" key="1">
    <source>
        <dbReference type="EMBL" id="KKT82360.1"/>
    </source>
</evidence>
<dbReference type="AlphaFoldDB" id="A0A0G1KFR2"/>
<name>A0A0G1KFR2_9BACT</name>
<comment type="caution">
    <text evidence="1">The sequence shown here is derived from an EMBL/GenBank/DDBJ whole genome shotgun (WGS) entry which is preliminary data.</text>
</comment>
<dbReference type="Proteomes" id="UP000034032">
    <property type="component" value="Unassembled WGS sequence"/>
</dbReference>
<evidence type="ECO:0000313" key="2">
    <source>
        <dbReference type="Proteomes" id="UP000034032"/>
    </source>
</evidence>
<gene>
    <name evidence="1" type="ORF">UW79_C0008G0024</name>
</gene>
<accession>A0A0G1KFR2</accession>
<reference evidence="1 2" key="1">
    <citation type="journal article" date="2015" name="Nature">
        <title>rRNA introns, odd ribosomes, and small enigmatic genomes across a large radiation of phyla.</title>
        <authorList>
            <person name="Brown C.T."/>
            <person name="Hug L.A."/>
            <person name="Thomas B.C."/>
            <person name="Sharon I."/>
            <person name="Castelle C.J."/>
            <person name="Singh A."/>
            <person name="Wilkins M.J."/>
            <person name="Williams K.H."/>
            <person name="Banfield J.F."/>
        </authorList>
    </citation>
    <scope>NUCLEOTIDE SEQUENCE [LARGE SCALE GENOMIC DNA]</scope>
</reference>
<protein>
    <submittedName>
        <fullName evidence="1">Uncharacterized protein</fullName>
    </submittedName>
</protein>
<dbReference type="EMBL" id="LCJR01000008">
    <property type="protein sequence ID" value="KKT82360.1"/>
    <property type="molecule type" value="Genomic_DNA"/>
</dbReference>